<reference evidence="1" key="2">
    <citation type="submission" date="2022-06" db="UniProtKB">
        <authorList>
            <consortium name="EnsemblMetazoa"/>
        </authorList>
    </citation>
    <scope>IDENTIFICATION</scope>
    <source>
        <strain evidence="1">PS312</strain>
    </source>
</reference>
<evidence type="ECO:0000313" key="2">
    <source>
        <dbReference type="Proteomes" id="UP000005239"/>
    </source>
</evidence>
<dbReference type="AlphaFoldDB" id="A0A454XIQ5"/>
<accession>A0A8R1V029</accession>
<gene>
    <name evidence="1" type="primary">WBGene00283403</name>
</gene>
<sequence>MEWGGILEAAVDGRLERGKSPLHQSEMERDRSRRLTETRMNGETTDNTRKLARNKDNVDCQETTITDVLACRRRVQHRTRNVH</sequence>
<dbReference type="Proteomes" id="UP000005239">
    <property type="component" value="Unassembled WGS sequence"/>
</dbReference>
<name>A0A454XIQ5_PRIPA</name>
<keyword evidence="2" id="KW-1185">Reference proteome</keyword>
<organism evidence="1 2">
    <name type="scientific">Pristionchus pacificus</name>
    <name type="common">Parasitic nematode worm</name>
    <dbReference type="NCBI Taxonomy" id="54126"/>
    <lineage>
        <taxon>Eukaryota</taxon>
        <taxon>Metazoa</taxon>
        <taxon>Ecdysozoa</taxon>
        <taxon>Nematoda</taxon>
        <taxon>Chromadorea</taxon>
        <taxon>Rhabditida</taxon>
        <taxon>Rhabditina</taxon>
        <taxon>Diplogasteromorpha</taxon>
        <taxon>Diplogasteroidea</taxon>
        <taxon>Neodiplogasteridae</taxon>
        <taxon>Pristionchus</taxon>
    </lineage>
</organism>
<accession>A0A454XIQ5</accession>
<proteinExistence type="predicted"/>
<protein>
    <submittedName>
        <fullName evidence="1">Uncharacterized protein</fullName>
    </submittedName>
</protein>
<dbReference type="EnsemblMetazoa" id="PPA45034.1">
    <property type="protein sequence ID" value="PPA45034.1"/>
    <property type="gene ID" value="WBGene00283403"/>
</dbReference>
<evidence type="ECO:0000313" key="1">
    <source>
        <dbReference type="EnsemblMetazoa" id="PPA45034.1"/>
    </source>
</evidence>
<reference evidence="2" key="1">
    <citation type="journal article" date="2008" name="Nat. Genet.">
        <title>The Pristionchus pacificus genome provides a unique perspective on nematode lifestyle and parasitism.</title>
        <authorList>
            <person name="Dieterich C."/>
            <person name="Clifton S.W."/>
            <person name="Schuster L.N."/>
            <person name="Chinwalla A."/>
            <person name="Delehaunty K."/>
            <person name="Dinkelacker I."/>
            <person name="Fulton L."/>
            <person name="Fulton R."/>
            <person name="Godfrey J."/>
            <person name="Minx P."/>
            <person name="Mitreva M."/>
            <person name="Roeseler W."/>
            <person name="Tian H."/>
            <person name="Witte H."/>
            <person name="Yang S.P."/>
            <person name="Wilson R.K."/>
            <person name="Sommer R.J."/>
        </authorList>
    </citation>
    <scope>NUCLEOTIDE SEQUENCE [LARGE SCALE GENOMIC DNA]</scope>
    <source>
        <strain evidence="2">PS312</strain>
    </source>
</reference>